<accession>A0A8S1YET9</accession>
<feature type="transmembrane region" description="Helical" evidence="1">
    <location>
        <begin position="328"/>
        <end position="347"/>
    </location>
</feature>
<dbReference type="AlphaFoldDB" id="A0A8S1YET9"/>
<dbReference type="GO" id="GO:0005634">
    <property type="term" value="C:nucleus"/>
    <property type="evidence" value="ECO:0007669"/>
    <property type="project" value="TreeGrafter"/>
</dbReference>
<comment type="caution">
    <text evidence="2">The sequence shown here is derived from an EMBL/GenBank/DDBJ whole genome shotgun (WGS) entry which is preliminary data.</text>
</comment>
<dbReference type="OrthoDB" id="296869at2759"/>
<evidence type="ECO:0000256" key="1">
    <source>
        <dbReference type="SAM" id="Phobius"/>
    </source>
</evidence>
<protein>
    <recommendedName>
        <fullName evidence="4">Transmembrane protein</fullName>
    </recommendedName>
</protein>
<sequence>MRKMLEYMKSLDIFGQSIQLNFNGQNQYQTATGGFFSLAIIAVIAFFFQQNILDFLNRVDIHLNTQTVFDFNPDSINFNEDNYMFALAIDQPNFTTLPFFNITLKQRIYTRTSDGSLIKQDNFIDLIPCTQDRFQKIFKNQDFSAQFSQLKLEEWLCPQLNYSIQLGGSFTSDIFEFVKITVSECSNNSNSNSILSWKPQCASTQARDRYLQQERSFRIRMYMTNNVINPLQVKNVSQTFLDDETYFSFLLQTGTEADVFYQKCNITTDDNIIPLLKKIDEEIINVKRAGDFKTKIVQNNDQQFSAIYLRRSPYTQIFKRELQDISDLLSYLGGFANIVALVFGIIIKSYNKSRFMIELANHVYDFPTRSASIVDSQERKEIKKTIAKAKSRTILIKQQGQDQELQSQMQSPKHTQNQLQFNDTKQQELYNISKQDDIYQVKSELQITNRQEEQLLFRQEQEKIILQLGIQDRKSYLTSQIQKILSRSKPILFNCKYILSKVFCSKLFYDRNSVLLQKAIKKINQDLDICVVIDTVKEINLIKELLLTKDQLVLFDFAPKQAIDLQEDEKSIMTRSQVSSSLESMRTNSNQTAGQKQNQSIQAYYKLFQAYDHIHQQLQQNNKINEKLIEKLGQEVRDIFDVSHFIQWERKQIKCLKDDFEVDSVNSDPNSINNVEQIKINVKMNT</sequence>
<keyword evidence="1" id="KW-0812">Transmembrane</keyword>
<dbReference type="PANTHER" id="PTHR31398">
    <property type="entry name" value="MEIOTIC NUCLEAR DIVISION PROTEIN 1 HOMOLOG"/>
    <property type="match status" value="1"/>
</dbReference>
<organism evidence="2 3">
    <name type="scientific">Paramecium octaurelia</name>
    <dbReference type="NCBI Taxonomy" id="43137"/>
    <lineage>
        <taxon>Eukaryota</taxon>
        <taxon>Sar</taxon>
        <taxon>Alveolata</taxon>
        <taxon>Ciliophora</taxon>
        <taxon>Intramacronucleata</taxon>
        <taxon>Oligohymenophorea</taxon>
        <taxon>Peniculida</taxon>
        <taxon>Parameciidae</taxon>
        <taxon>Paramecium</taxon>
    </lineage>
</organism>
<feature type="transmembrane region" description="Helical" evidence="1">
    <location>
        <begin position="28"/>
        <end position="48"/>
    </location>
</feature>
<dbReference type="EMBL" id="CAJJDP010000151">
    <property type="protein sequence ID" value="CAD8210004.1"/>
    <property type="molecule type" value="Genomic_DNA"/>
</dbReference>
<dbReference type="OMA" id="ILFNCKY"/>
<keyword evidence="1" id="KW-0472">Membrane</keyword>
<evidence type="ECO:0000313" key="2">
    <source>
        <dbReference type="EMBL" id="CAD8210004.1"/>
    </source>
</evidence>
<reference evidence="2" key="1">
    <citation type="submission" date="2021-01" db="EMBL/GenBank/DDBJ databases">
        <authorList>
            <consortium name="Genoscope - CEA"/>
            <person name="William W."/>
        </authorList>
    </citation>
    <scope>NUCLEOTIDE SEQUENCE</scope>
</reference>
<proteinExistence type="predicted"/>
<name>A0A8S1YET9_PAROT</name>
<dbReference type="GO" id="GO:0007131">
    <property type="term" value="P:reciprocal meiotic recombination"/>
    <property type="evidence" value="ECO:0007669"/>
    <property type="project" value="TreeGrafter"/>
</dbReference>
<dbReference type="Proteomes" id="UP000683925">
    <property type="component" value="Unassembled WGS sequence"/>
</dbReference>
<gene>
    <name evidence="2" type="ORF">POCTA_138.1.T1490088</name>
</gene>
<keyword evidence="1" id="KW-1133">Transmembrane helix</keyword>
<evidence type="ECO:0008006" key="4">
    <source>
        <dbReference type="Google" id="ProtNLM"/>
    </source>
</evidence>
<keyword evidence="3" id="KW-1185">Reference proteome</keyword>
<evidence type="ECO:0000313" key="3">
    <source>
        <dbReference type="Proteomes" id="UP000683925"/>
    </source>
</evidence>
<dbReference type="PANTHER" id="PTHR31398:SF0">
    <property type="entry name" value="MEIOTIC NUCLEAR DIVISION PROTEIN 1 HOMOLOG"/>
    <property type="match status" value="1"/>
</dbReference>